<accession>A0AAV6U2H4</accession>
<comment type="caution">
    <text evidence="2">The sequence shown here is derived from an EMBL/GenBank/DDBJ whole genome shotgun (WGS) entry which is preliminary data.</text>
</comment>
<evidence type="ECO:0000313" key="3">
    <source>
        <dbReference type="Proteomes" id="UP000827092"/>
    </source>
</evidence>
<dbReference type="EMBL" id="JAFNEN010000713">
    <property type="protein sequence ID" value="KAG8178157.1"/>
    <property type="molecule type" value="Genomic_DNA"/>
</dbReference>
<organism evidence="2 3">
    <name type="scientific">Oedothorax gibbosus</name>
    <dbReference type="NCBI Taxonomy" id="931172"/>
    <lineage>
        <taxon>Eukaryota</taxon>
        <taxon>Metazoa</taxon>
        <taxon>Ecdysozoa</taxon>
        <taxon>Arthropoda</taxon>
        <taxon>Chelicerata</taxon>
        <taxon>Arachnida</taxon>
        <taxon>Araneae</taxon>
        <taxon>Araneomorphae</taxon>
        <taxon>Entelegynae</taxon>
        <taxon>Araneoidea</taxon>
        <taxon>Linyphiidae</taxon>
        <taxon>Erigoninae</taxon>
        <taxon>Oedothorax</taxon>
    </lineage>
</organism>
<keyword evidence="3" id="KW-1185">Reference proteome</keyword>
<proteinExistence type="predicted"/>
<dbReference type="AlphaFoldDB" id="A0AAV6U2H4"/>
<reference evidence="2 3" key="1">
    <citation type="journal article" date="2022" name="Nat. Ecol. Evol.">
        <title>A masculinizing supergene underlies an exaggerated male reproductive morph in a spider.</title>
        <authorList>
            <person name="Hendrickx F."/>
            <person name="De Corte Z."/>
            <person name="Sonet G."/>
            <person name="Van Belleghem S.M."/>
            <person name="Kostlbacher S."/>
            <person name="Vangestel C."/>
        </authorList>
    </citation>
    <scope>NUCLEOTIDE SEQUENCE [LARGE SCALE GENOMIC DNA]</scope>
    <source>
        <strain evidence="2">W744_W776</strain>
    </source>
</reference>
<protein>
    <submittedName>
        <fullName evidence="2">Uncharacterized protein</fullName>
    </submittedName>
</protein>
<evidence type="ECO:0000313" key="2">
    <source>
        <dbReference type="EMBL" id="KAG8178157.1"/>
    </source>
</evidence>
<feature type="region of interest" description="Disordered" evidence="1">
    <location>
        <begin position="16"/>
        <end position="44"/>
    </location>
</feature>
<name>A0AAV6U2H4_9ARAC</name>
<sequence length="69" mass="7874">MLVSRYLGHKAMRVFNPAREPPQTPVPTGKERRKGKPSRWHPLPRTPFIINKILQSTSGTKPPGRPHKI</sequence>
<evidence type="ECO:0000256" key="1">
    <source>
        <dbReference type="SAM" id="MobiDB-lite"/>
    </source>
</evidence>
<gene>
    <name evidence="2" type="ORF">JTE90_006296</name>
</gene>
<dbReference type="Proteomes" id="UP000827092">
    <property type="component" value="Unassembled WGS sequence"/>
</dbReference>